<dbReference type="AlphaFoldDB" id="A0A136LZD9"/>
<feature type="compositionally biased region" description="Polar residues" evidence="1">
    <location>
        <begin position="34"/>
        <end position="45"/>
    </location>
</feature>
<evidence type="ECO:0000256" key="1">
    <source>
        <dbReference type="SAM" id="MobiDB-lite"/>
    </source>
</evidence>
<keyword evidence="2" id="KW-0732">Signal</keyword>
<dbReference type="STRING" id="1617426.TR69_WS6001001038"/>
<feature type="signal peptide" evidence="2">
    <location>
        <begin position="1"/>
        <end position="27"/>
    </location>
</feature>
<evidence type="ECO:0000256" key="2">
    <source>
        <dbReference type="SAM" id="SignalP"/>
    </source>
</evidence>
<feature type="chain" id="PRO_5007475331" evidence="2">
    <location>
        <begin position="28"/>
        <end position="249"/>
    </location>
</feature>
<feature type="compositionally biased region" description="Polar residues" evidence="1">
    <location>
        <begin position="78"/>
        <end position="100"/>
    </location>
</feature>
<proteinExistence type="predicted"/>
<name>A0A136LZD9_9BACT</name>
<accession>A0A136LZD9</accession>
<dbReference type="EMBL" id="JYNZ01000003">
    <property type="protein sequence ID" value="KXK27012.1"/>
    <property type="molecule type" value="Genomic_DNA"/>
</dbReference>
<protein>
    <submittedName>
        <fullName evidence="3">Uncharacterized protein</fullName>
    </submittedName>
</protein>
<feature type="compositionally biased region" description="Polar residues" evidence="1">
    <location>
        <begin position="57"/>
        <end position="69"/>
    </location>
</feature>
<evidence type="ECO:0000313" key="3">
    <source>
        <dbReference type="EMBL" id="KXK27012.1"/>
    </source>
</evidence>
<reference evidence="3 4" key="1">
    <citation type="submission" date="2015-02" db="EMBL/GenBank/DDBJ databases">
        <title>Improved understanding of the partial-nitritation anammox process through 23 genomes representing the majority of the microbial community.</title>
        <authorList>
            <person name="Speth D.R."/>
            <person name="In T Zandt M."/>
            <person name="Guerrero Cruz S."/>
            <person name="Jetten M.S."/>
            <person name="Dutilh B.E."/>
        </authorList>
    </citation>
    <scope>NUCLEOTIDE SEQUENCE [LARGE SCALE GENOMIC DNA]</scope>
    <source>
        <strain evidence="3">OLB20</strain>
    </source>
</reference>
<feature type="region of interest" description="Disordered" evidence="1">
    <location>
        <begin position="34"/>
        <end position="115"/>
    </location>
</feature>
<evidence type="ECO:0000313" key="4">
    <source>
        <dbReference type="Proteomes" id="UP000070457"/>
    </source>
</evidence>
<dbReference type="Proteomes" id="UP000070457">
    <property type="component" value="Unassembled WGS sequence"/>
</dbReference>
<comment type="caution">
    <text evidence="3">The sequence shown here is derived from an EMBL/GenBank/DDBJ whole genome shotgun (WGS) entry which is preliminary data.</text>
</comment>
<gene>
    <name evidence="3" type="ORF">TR69_WS6001001038</name>
</gene>
<organism evidence="3 4">
    <name type="scientific">candidate division WS6 bacterium OLB20</name>
    <dbReference type="NCBI Taxonomy" id="1617426"/>
    <lineage>
        <taxon>Bacteria</taxon>
        <taxon>Candidatus Dojkabacteria</taxon>
    </lineage>
</organism>
<sequence length="249" mass="27272">MKFIRNKTFVRLAVIIPALLFIALAVAAISAGRQSIGDNPDSYSDSYPAGSDDRPVQDSQDQVQPTDNPETPEDESEQTPVPSQPGQDNPTATPTQNPEPTGTPAGGGTTQQTKTYQGQKYSVTIQYPHNWTGQSSFVGPSQQVESFRTFPDDNLSFNVSFYPPGSFVSIRQDYDKIAEKQITINGSTYTSARYEGYYDPDEGDERPDDLIVITVDSGSFVAEIQSYFDPSSYSNGWDIINSVAAGMEF</sequence>